<sequence>MANEKNQEIQRVVKMEQNIKDLQHKIEKEAEERVEDKTFHAETKTKNTKVHVESAVEDNYTQTEEYLKEKQKENSHHRGTCDLLIIGSSIIKDIDGKKLYKNRKVKIITLHDKTVFGAIQYIKSFRDKAKHSMFKIGSDDKEQKTPDEVIEEIEELVRVTQRYNPDAPITFGEILPRVLSDRYYAKFLNEHRLIFKVQLYELCKDLDLHFCKENEISSFSMNGQIVLIGDLNARTGQRADFIVNDSDHINNFDGLIYSLKIILLIQKLIETIKILLSIQLVQSY</sequence>
<name>A0A8S3PZ65_MYTED</name>
<dbReference type="InterPro" id="IPR036514">
    <property type="entry name" value="SGNH_hydro_sf"/>
</dbReference>
<protein>
    <submittedName>
        <fullName evidence="2">Uncharacterized protein</fullName>
    </submittedName>
</protein>
<dbReference type="OrthoDB" id="10072345at2759"/>
<feature type="coiled-coil region" evidence="1">
    <location>
        <begin position="5"/>
        <end position="32"/>
    </location>
</feature>
<evidence type="ECO:0000256" key="1">
    <source>
        <dbReference type="SAM" id="Coils"/>
    </source>
</evidence>
<keyword evidence="3" id="KW-1185">Reference proteome</keyword>
<keyword evidence="1" id="KW-0175">Coiled coil</keyword>
<dbReference type="EMBL" id="CAJPWZ010000275">
    <property type="protein sequence ID" value="CAG2188793.1"/>
    <property type="molecule type" value="Genomic_DNA"/>
</dbReference>
<dbReference type="SUPFAM" id="SSF52266">
    <property type="entry name" value="SGNH hydrolase"/>
    <property type="match status" value="1"/>
</dbReference>
<dbReference type="Gene3D" id="3.40.50.1110">
    <property type="entry name" value="SGNH hydrolase"/>
    <property type="match status" value="1"/>
</dbReference>
<proteinExistence type="predicted"/>
<accession>A0A8S3PZ65</accession>
<dbReference type="Proteomes" id="UP000683360">
    <property type="component" value="Unassembled WGS sequence"/>
</dbReference>
<evidence type="ECO:0000313" key="3">
    <source>
        <dbReference type="Proteomes" id="UP000683360"/>
    </source>
</evidence>
<reference evidence="2" key="1">
    <citation type="submission" date="2021-03" db="EMBL/GenBank/DDBJ databases">
        <authorList>
            <person name="Bekaert M."/>
        </authorList>
    </citation>
    <scope>NUCLEOTIDE SEQUENCE</scope>
</reference>
<dbReference type="AlphaFoldDB" id="A0A8S3PZ65"/>
<evidence type="ECO:0000313" key="2">
    <source>
        <dbReference type="EMBL" id="CAG2188793.1"/>
    </source>
</evidence>
<gene>
    <name evidence="2" type="ORF">MEDL_4185</name>
</gene>
<comment type="caution">
    <text evidence="2">The sequence shown here is derived from an EMBL/GenBank/DDBJ whole genome shotgun (WGS) entry which is preliminary data.</text>
</comment>
<organism evidence="2 3">
    <name type="scientific">Mytilus edulis</name>
    <name type="common">Blue mussel</name>
    <dbReference type="NCBI Taxonomy" id="6550"/>
    <lineage>
        <taxon>Eukaryota</taxon>
        <taxon>Metazoa</taxon>
        <taxon>Spiralia</taxon>
        <taxon>Lophotrochozoa</taxon>
        <taxon>Mollusca</taxon>
        <taxon>Bivalvia</taxon>
        <taxon>Autobranchia</taxon>
        <taxon>Pteriomorphia</taxon>
        <taxon>Mytilida</taxon>
        <taxon>Mytiloidea</taxon>
        <taxon>Mytilidae</taxon>
        <taxon>Mytilinae</taxon>
        <taxon>Mytilus</taxon>
    </lineage>
</organism>